<dbReference type="CDD" id="cd00165">
    <property type="entry name" value="S4"/>
    <property type="match status" value="1"/>
</dbReference>
<organism evidence="7 8">
    <name type="scientific">Spiribacter salilacus</name>
    <dbReference type="NCBI Taxonomy" id="2664894"/>
    <lineage>
        <taxon>Bacteria</taxon>
        <taxon>Pseudomonadati</taxon>
        <taxon>Pseudomonadota</taxon>
        <taxon>Gammaproteobacteria</taxon>
        <taxon>Chromatiales</taxon>
        <taxon>Ectothiorhodospiraceae</taxon>
        <taxon>Spiribacter</taxon>
    </lineage>
</organism>
<keyword evidence="8" id="KW-1185">Reference proteome</keyword>
<feature type="domain" description="RNA-binding S4" evidence="6">
    <location>
        <begin position="7"/>
        <end position="68"/>
    </location>
</feature>
<dbReference type="RefSeq" id="WP_153719867.1">
    <property type="nucleotide sequence ID" value="NZ_WJPP01000004.1"/>
</dbReference>
<dbReference type="InterPro" id="IPR025708">
    <property type="entry name" value="HSP15"/>
</dbReference>
<dbReference type="SUPFAM" id="SSF55174">
    <property type="entry name" value="Alpha-L RNA-binding motif"/>
    <property type="match status" value="1"/>
</dbReference>
<evidence type="ECO:0000256" key="3">
    <source>
        <dbReference type="ARBA" id="ARBA00023125"/>
    </source>
</evidence>
<evidence type="ECO:0000256" key="4">
    <source>
        <dbReference type="PIRNR" id="PIRNR016821"/>
    </source>
</evidence>
<gene>
    <name evidence="7" type="ORF">GH984_09005</name>
</gene>
<evidence type="ECO:0000256" key="5">
    <source>
        <dbReference type="SAM" id="MobiDB-lite"/>
    </source>
</evidence>
<evidence type="ECO:0000259" key="6">
    <source>
        <dbReference type="SMART" id="SM00363"/>
    </source>
</evidence>
<keyword evidence="3 4" id="KW-0238">DNA-binding</keyword>
<comment type="similarity">
    <text evidence="1 4">Belongs to the HSP15 family.</text>
</comment>
<dbReference type="Proteomes" id="UP000433788">
    <property type="component" value="Unassembled WGS sequence"/>
</dbReference>
<dbReference type="GO" id="GO:0003727">
    <property type="term" value="F:single-stranded RNA binding"/>
    <property type="evidence" value="ECO:0007669"/>
    <property type="project" value="InterPro"/>
</dbReference>
<feature type="compositionally biased region" description="Basic and acidic residues" evidence="5">
    <location>
        <begin position="109"/>
        <end position="124"/>
    </location>
</feature>
<dbReference type="AlphaFoldDB" id="A0A6N7QQP4"/>
<dbReference type="PIRSF" id="PIRSF016821">
    <property type="entry name" value="HSP15"/>
    <property type="match status" value="1"/>
</dbReference>
<dbReference type="EMBL" id="WJPP01000004">
    <property type="protein sequence ID" value="MRH78845.1"/>
    <property type="molecule type" value="Genomic_DNA"/>
</dbReference>
<comment type="caution">
    <text evidence="7">The sequence shown here is derived from an EMBL/GenBank/DDBJ whole genome shotgun (WGS) entry which is preliminary data.</text>
</comment>
<name>A0A6N7QQP4_9GAMM</name>
<evidence type="ECO:0000313" key="7">
    <source>
        <dbReference type="EMBL" id="MRH78845.1"/>
    </source>
</evidence>
<dbReference type="SMART" id="SM00363">
    <property type="entry name" value="S4"/>
    <property type="match status" value="1"/>
</dbReference>
<protein>
    <recommendedName>
        <fullName evidence="4">Heat shock protein 15</fullName>
    </recommendedName>
</protein>
<dbReference type="Pfam" id="PF01479">
    <property type="entry name" value="S4"/>
    <property type="match status" value="1"/>
</dbReference>
<reference evidence="7 8" key="1">
    <citation type="submission" date="2019-11" db="EMBL/GenBank/DDBJ databases">
        <authorList>
            <person name="Zhang X.Y."/>
        </authorList>
    </citation>
    <scope>NUCLEOTIDE SEQUENCE [LARGE SCALE GENOMIC DNA]</scope>
    <source>
        <strain evidence="7 8">C176</strain>
    </source>
</reference>
<dbReference type="GO" id="GO:0043023">
    <property type="term" value="F:ribosomal large subunit binding"/>
    <property type="evidence" value="ECO:0007669"/>
    <property type="project" value="InterPro"/>
</dbReference>
<evidence type="ECO:0000256" key="1">
    <source>
        <dbReference type="ARBA" id="ARBA00008396"/>
    </source>
</evidence>
<sequence length="130" mass="14648">MNAEVSVRLDRWLWAARFFKTRRLAADAIRAGKVSVDGVRAKPARAIRVGQRVVVGKGPVVFEVDVLGLSEQRGPASVAQQLYAETAESTAKREEQRLTQRASMAAQPRPEHRPERRDRRELAAFKRQSN</sequence>
<dbReference type="InterPro" id="IPR036986">
    <property type="entry name" value="S4_RNA-bd_sf"/>
</dbReference>
<evidence type="ECO:0000256" key="2">
    <source>
        <dbReference type="ARBA" id="ARBA00022884"/>
    </source>
</evidence>
<dbReference type="GO" id="GO:0003677">
    <property type="term" value="F:DNA binding"/>
    <property type="evidence" value="ECO:0007669"/>
    <property type="project" value="UniProtKB-KW"/>
</dbReference>
<accession>A0A6N7QQP4</accession>
<dbReference type="GO" id="GO:0034605">
    <property type="term" value="P:cellular response to heat"/>
    <property type="evidence" value="ECO:0007669"/>
    <property type="project" value="InterPro"/>
</dbReference>
<proteinExistence type="inferred from homology"/>
<evidence type="ECO:0000313" key="8">
    <source>
        <dbReference type="Proteomes" id="UP000433788"/>
    </source>
</evidence>
<dbReference type="Gene3D" id="3.10.290.10">
    <property type="entry name" value="RNA-binding S4 domain"/>
    <property type="match status" value="1"/>
</dbReference>
<dbReference type="InterPro" id="IPR002942">
    <property type="entry name" value="S4_RNA-bd"/>
</dbReference>
<keyword evidence="2 4" id="KW-0694">RNA-binding</keyword>
<dbReference type="PROSITE" id="PS50889">
    <property type="entry name" value="S4"/>
    <property type="match status" value="1"/>
</dbReference>
<feature type="region of interest" description="Disordered" evidence="5">
    <location>
        <begin position="89"/>
        <end position="130"/>
    </location>
</feature>